<comment type="cofactor">
    <cofactor evidence="14 15">
        <name>Mn(2+)</name>
        <dbReference type="ChEBI" id="CHEBI:29035"/>
    </cofactor>
    <cofactor evidence="14 15">
        <name>Mg(2+)</name>
        <dbReference type="ChEBI" id="CHEBI:18420"/>
    </cofactor>
    <text evidence="14 15">Manganese or magnesium. Binds 1 divalent metal ion per monomer in the absence of substrate. May bind a second metal ion after substrate binding.</text>
</comment>
<organism evidence="18 19">
    <name type="scientific">Nocardioides panacihumi</name>
    <dbReference type="NCBI Taxonomy" id="400774"/>
    <lineage>
        <taxon>Bacteria</taxon>
        <taxon>Bacillati</taxon>
        <taxon>Actinomycetota</taxon>
        <taxon>Actinomycetes</taxon>
        <taxon>Propionibacteriales</taxon>
        <taxon>Nocardioidaceae</taxon>
        <taxon>Nocardioides</taxon>
    </lineage>
</organism>
<keyword evidence="19" id="KW-1185">Reference proteome</keyword>
<dbReference type="PANTHER" id="PTHR10954:SF18">
    <property type="entry name" value="RIBONUCLEASE HII"/>
    <property type="match status" value="1"/>
</dbReference>
<evidence type="ECO:0000256" key="3">
    <source>
        <dbReference type="ARBA" id="ARBA00004065"/>
    </source>
</evidence>
<evidence type="ECO:0000256" key="10">
    <source>
        <dbReference type="ARBA" id="ARBA00022723"/>
    </source>
</evidence>
<dbReference type="CDD" id="cd07182">
    <property type="entry name" value="RNase_HII_bacteria_HII_like"/>
    <property type="match status" value="1"/>
</dbReference>
<evidence type="ECO:0000256" key="5">
    <source>
        <dbReference type="ARBA" id="ARBA00007383"/>
    </source>
</evidence>
<dbReference type="EMBL" id="BAAAPB010000002">
    <property type="protein sequence ID" value="GAA1962958.1"/>
    <property type="molecule type" value="Genomic_DNA"/>
</dbReference>
<dbReference type="NCBIfam" id="NF000595">
    <property type="entry name" value="PRK00015.1-3"/>
    <property type="match status" value="1"/>
</dbReference>
<keyword evidence="10 14" id="KW-0479">Metal-binding</keyword>
<comment type="caution">
    <text evidence="18">The sequence shown here is derived from an EMBL/GenBank/DDBJ whole genome shotgun (WGS) entry which is preliminary data.</text>
</comment>
<keyword evidence="13 14" id="KW-0464">Manganese</keyword>
<dbReference type="InterPro" id="IPR036397">
    <property type="entry name" value="RNaseH_sf"/>
</dbReference>
<dbReference type="InterPro" id="IPR012337">
    <property type="entry name" value="RNaseH-like_sf"/>
</dbReference>
<feature type="binding site" evidence="14 15">
    <location>
        <position position="119"/>
    </location>
    <ligand>
        <name>a divalent metal cation</name>
        <dbReference type="ChEBI" id="CHEBI:60240"/>
    </ligand>
</feature>
<evidence type="ECO:0000256" key="6">
    <source>
        <dbReference type="ARBA" id="ARBA00012180"/>
    </source>
</evidence>
<feature type="domain" description="RNase H type-2" evidence="17">
    <location>
        <begin position="19"/>
        <end position="240"/>
    </location>
</feature>
<dbReference type="PANTHER" id="PTHR10954">
    <property type="entry name" value="RIBONUCLEASE H2 SUBUNIT A"/>
    <property type="match status" value="1"/>
</dbReference>
<evidence type="ECO:0000313" key="19">
    <source>
        <dbReference type="Proteomes" id="UP001500571"/>
    </source>
</evidence>
<proteinExistence type="inferred from homology"/>
<evidence type="ECO:0000256" key="15">
    <source>
        <dbReference type="PROSITE-ProRule" id="PRU01319"/>
    </source>
</evidence>
<evidence type="ECO:0000256" key="12">
    <source>
        <dbReference type="ARBA" id="ARBA00022801"/>
    </source>
</evidence>
<gene>
    <name evidence="14" type="primary">rnhB</name>
    <name evidence="18" type="ORF">GCM10009798_23460</name>
</gene>
<dbReference type="InterPro" id="IPR001352">
    <property type="entry name" value="RNase_HII/HIII"/>
</dbReference>
<comment type="subcellular location">
    <subcellularLocation>
        <location evidence="4 14">Cytoplasm</location>
    </subcellularLocation>
</comment>
<comment type="similarity">
    <text evidence="5 14 16">Belongs to the RNase HII family.</text>
</comment>
<evidence type="ECO:0000256" key="8">
    <source>
        <dbReference type="ARBA" id="ARBA00022490"/>
    </source>
</evidence>
<comment type="cofactor">
    <cofactor evidence="2">
        <name>Mg(2+)</name>
        <dbReference type="ChEBI" id="CHEBI:18420"/>
    </cofactor>
</comment>
<evidence type="ECO:0000256" key="9">
    <source>
        <dbReference type="ARBA" id="ARBA00022722"/>
    </source>
</evidence>
<evidence type="ECO:0000256" key="2">
    <source>
        <dbReference type="ARBA" id="ARBA00001946"/>
    </source>
</evidence>
<sequence length="246" mass="26151">MTAAPTLRFERTLLRGGVRHLAACDEVGRGALCGPVTIGIVVVSETTRTAPQGVRDSKLLTPEARERLAPRIQRWAACWAVGHATPAEIDEFGIIAALRLAGHRALGQLTLTPDQVLLDGNHDYLTPPEQDALFGAPGPVEGLVEVVPPVLTRIKADLTCAAVAAASILAKTARDALMVELDSQHPEYGWVENKGYSAPAHIDALARFGPTAHHRRSWSLPGVVAGLESELPVVVPIEAPTNEESA</sequence>
<keyword evidence="9 14" id="KW-0540">Nuclease</keyword>
<dbReference type="EC" id="3.1.26.4" evidence="6 14"/>
<protein>
    <recommendedName>
        <fullName evidence="7 14">Ribonuclease HII</fullName>
        <shortName evidence="14">RNase HII</shortName>
        <ecNumber evidence="6 14">3.1.26.4</ecNumber>
    </recommendedName>
</protein>
<comment type="catalytic activity">
    <reaction evidence="1 14 15 16">
        <text>Endonucleolytic cleavage to 5'-phosphomonoester.</text>
        <dbReference type="EC" id="3.1.26.4"/>
    </reaction>
</comment>
<evidence type="ECO:0000313" key="18">
    <source>
        <dbReference type="EMBL" id="GAA1962958.1"/>
    </source>
</evidence>
<keyword evidence="8 14" id="KW-0963">Cytoplasm</keyword>
<evidence type="ECO:0000256" key="7">
    <source>
        <dbReference type="ARBA" id="ARBA00019179"/>
    </source>
</evidence>
<dbReference type="RefSeq" id="WP_344045028.1">
    <property type="nucleotide sequence ID" value="NZ_BAAAPB010000002.1"/>
</dbReference>
<evidence type="ECO:0000256" key="1">
    <source>
        <dbReference type="ARBA" id="ARBA00000077"/>
    </source>
</evidence>
<dbReference type="SUPFAM" id="SSF53098">
    <property type="entry name" value="Ribonuclease H-like"/>
    <property type="match status" value="1"/>
</dbReference>
<name>A0ABN2R3G4_9ACTN</name>
<dbReference type="InterPro" id="IPR024567">
    <property type="entry name" value="RNase_HII/HIII_dom"/>
</dbReference>
<dbReference type="PROSITE" id="PS51975">
    <property type="entry name" value="RNASE_H_2"/>
    <property type="match status" value="1"/>
</dbReference>
<accession>A0ABN2R3G4</accession>
<dbReference type="Gene3D" id="3.30.420.10">
    <property type="entry name" value="Ribonuclease H-like superfamily/Ribonuclease H"/>
    <property type="match status" value="1"/>
</dbReference>
<dbReference type="Pfam" id="PF01351">
    <property type="entry name" value="RNase_HII"/>
    <property type="match status" value="1"/>
</dbReference>
<evidence type="ECO:0000256" key="13">
    <source>
        <dbReference type="ARBA" id="ARBA00023211"/>
    </source>
</evidence>
<comment type="function">
    <text evidence="3 14 16">Endonuclease that specifically degrades the RNA of RNA-DNA hybrids.</text>
</comment>
<keyword evidence="12 14" id="KW-0378">Hydrolase</keyword>
<evidence type="ECO:0000256" key="14">
    <source>
        <dbReference type="HAMAP-Rule" id="MF_00052"/>
    </source>
</evidence>
<reference evidence="18 19" key="1">
    <citation type="journal article" date="2019" name="Int. J. Syst. Evol. Microbiol.">
        <title>The Global Catalogue of Microorganisms (GCM) 10K type strain sequencing project: providing services to taxonomists for standard genome sequencing and annotation.</title>
        <authorList>
            <consortium name="The Broad Institute Genomics Platform"/>
            <consortium name="The Broad Institute Genome Sequencing Center for Infectious Disease"/>
            <person name="Wu L."/>
            <person name="Ma J."/>
        </authorList>
    </citation>
    <scope>NUCLEOTIDE SEQUENCE [LARGE SCALE GENOMIC DNA]</scope>
    <source>
        <strain evidence="18 19">JCM 15309</strain>
    </source>
</reference>
<evidence type="ECO:0000259" key="17">
    <source>
        <dbReference type="PROSITE" id="PS51975"/>
    </source>
</evidence>
<dbReference type="InterPro" id="IPR022898">
    <property type="entry name" value="RNase_HII"/>
</dbReference>
<feature type="binding site" evidence="14 15">
    <location>
        <position position="25"/>
    </location>
    <ligand>
        <name>a divalent metal cation</name>
        <dbReference type="ChEBI" id="CHEBI:60240"/>
    </ligand>
</feature>
<dbReference type="HAMAP" id="MF_00052_B">
    <property type="entry name" value="RNase_HII_B"/>
    <property type="match status" value="1"/>
</dbReference>
<evidence type="ECO:0000256" key="4">
    <source>
        <dbReference type="ARBA" id="ARBA00004496"/>
    </source>
</evidence>
<keyword evidence="11 14" id="KW-0255">Endonuclease</keyword>
<dbReference type="Proteomes" id="UP001500571">
    <property type="component" value="Unassembled WGS sequence"/>
</dbReference>
<feature type="binding site" evidence="14 15">
    <location>
        <position position="26"/>
    </location>
    <ligand>
        <name>a divalent metal cation</name>
        <dbReference type="ChEBI" id="CHEBI:60240"/>
    </ligand>
</feature>
<evidence type="ECO:0000256" key="11">
    <source>
        <dbReference type="ARBA" id="ARBA00022759"/>
    </source>
</evidence>
<evidence type="ECO:0000256" key="16">
    <source>
        <dbReference type="RuleBase" id="RU003515"/>
    </source>
</evidence>